<evidence type="ECO:0000256" key="6">
    <source>
        <dbReference type="ARBA" id="ARBA00022618"/>
    </source>
</evidence>
<dbReference type="PANTHER" id="PTHR43445:SF3">
    <property type="entry name" value="UDP-N-ACETYLMURAMATE--L-ALANINE LIGASE"/>
    <property type="match status" value="1"/>
</dbReference>
<dbReference type="HAMAP" id="MF_00046">
    <property type="entry name" value="MurC"/>
    <property type="match status" value="1"/>
</dbReference>
<dbReference type="GO" id="GO:0051301">
    <property type="term" value="P:cell division"/>
    <property type="evidence" value="ECO:0007669"/>
    <property type="project" value="UniProtKB-KW"/>
</dbReference>
<comment type="similarity">
    <text evidence="14">Belongs to the MurCDEF family.</text>
</comment>
<comment type="pathway">
    <text evidence="2 14">Cell wall biogenesis; peptidoglycan biosynthesis.</text>
</comment>
<evidence type="ECO:0000313" key="19">
    <source>
        <dbReference type="Proteomes" id="UP000176451"/>
    </source>
</evidence>
<evidence type="ECO:0000256" key="11">
    <source>
        <dbReference type="ARBA" id="ARBA00023306"/>
    </source>
</evidence>
<dbReference type="Pfam" id="PF02875">
    <property type="entry name" value="Mur_ligase_C"/>
    <property type="match status" value="1"/>
</dbReference>
<comment type="catalytic activity">
    <reaction evidence="13 14">
        <text>UDP-N-acetyl-alpha-D-muramate + L-alanine + ATP = UDP-N-acetyl-alpha-D-muramoyl-L-alanine + ADP + phosphate + H(+)</text>
        <dbReference type="Rhea" id="RHEA:23372"/>
        <dbReference type="ChEBI" id="CHEBI:15378"/>
        <dbReference type="ChEBI" id="CHEBI:30616"/>
        <dbReference type="ChEBI" id="CHEBI:43474"/>
        <dbReference type="ChEBI" id="CHEBI:57972"/>
        <dbReference type="ChEBI" id="CHEBI:70757"/>
        <dbReference type="ChEBI" id="CHEBI:83898"/>
        <dbReference type="ChEBI" id="CHEBI:456216"/>
        <dbReference type="EC" id="6.3.2.8"/>
    </reaction>
</comment>
<dbReference type="GO" id="GO:0008360">
    <property type="term" value="P:regulation of cell shape"/>
    <property type="evidence" value="ECO:0007669"/>
    <property type="project" value="UniProtKB-KW"/>
</dbReference>
<keyword evidence="10 14" id="KW-0573">Peptidoglycan synthesis</keyword>
<evidence type="ECO:0000256" key="9">
    <source>
        <dbReference type="ARBA" id="ARBA00022960"/>
    </source>
</evidence>
<dbReference type="InterPro" id="IPR005758">
    <property type="entry name" value="UDP-N-AcMur_Ala_ligase_MurC"/>
</dbReference>
<accession>A0A1F5EH08</accession>
<evidence type="ECO:0000256" key="8">
    <source>
        <dbReference type="ARBA" id="ARBA00022840"/>
    </source>
</evidence>
<dbReference type="SUPFAM" id="SSF53623">
    <property type="entry name" value="MurD-like peptide ligases, catalytic domain"/>
    <property type="match status" value="1"/>
</dbReference>
<keyword evidence="5 14" id="KW-0436">Ligase</keyword>
<evidence type="ECO:0000256" key="14">
    <source>
        <dbReference type="HAMAP-Rule" id="MF_00046"/>
    </source>
</evidence>
<dbReference type="Gene3D" id="3.40.1190.10">
    <property type="entry name" value="Mur-like, catalytic domain"/>
    <property type="match status" value="1"/>
</dbReference>
<name>A0A1F5EH08_9BACT</name>
<feature type="domain" description="Mur ligase central" evidence="17">
    <location>
        <begin position="140"/>
        <end position="278"/>
    </location>
</feature>
<evidence type="ECO:0000313" key="18">
    <source>
        <dbReference type="EMBL" id="OGD66671.1"/>
    </source>
</evidence>
<dbReference type="Gene3D" id="3.40.50.720">
    <property type="entry name" value="NAD(P)-binding Rossmann-like Domain"/>
    <property type="match status" value="1"/>
</dbReference>
<sequence>MLLTDPALKSYLAKRNLNNNNMKYHLIGIGGVGMSGLAKLLIESGNEITGCDLKKFPISNFQFPNKSQISKSKFQIYIGHSPNHITKDLDGVIVTVAALHKSSPAKEEIETAKKMGVPIIRMRQMVNKLMSKPGIVGIAVSGMHGKTTTSSMIATILEKAGFDPTILIGGEVRNIGTSAKLGSHFAKASRDKQYFIHEACEYERQFLDIRPKIAVITNIEEEHLDTYPGGMKDIKQAFKKFIKSLPKDGLLVVWQEDKNLMPLTKAAKCKVKRVSLNKPWPGLKLKIPGRHVLLDATFAARVAHEIGIPSKVIQEALNSYKGAKRRFEIKGTKNGVTIVDDYGHHPTEIKATIEAAKEYLNQKPKTKNQKLIVVFQPHQYLRTKMLFKDFVTAFDGVDKLLITDIYLISGREPKEARADFSKDLAEAIKKRGVDVEYISNSDNYCAIAKRLKAIAEFGDLVLTLGATDIYKVGEQFLI</sequence>
<dbReference type="GO" id="GO:0005737">
    <property type="term" value="C:cytoplasm"/>
    <property type="evidence" value="ECO:0007669"/>
    <property type="project" value="UniProtKB-SubCell"/>
</dbReference>
<keyword evidence="11 14" id="KW-0131">Cell cycle</keyword>
<dbReference type="InterPro" id="IPR004101">
    <property type="entry name" value="Mur_ligase_C"/>
</dbReference>
<keyword evidence="4 14" id="KW-0963">Cytoplasm</keyword>
<keyword evidence="8 14" id="KW-0067">ATP-binding</keyword>
<reference evidence="18 19" key="1">
    <citation type="journal article" date="2016" name="Nat. Commun.">
        <title>Thousands of microbial genomes shed light on interconnected biogeochemical processes in an aquifer system.</title>
        <authorList>
            <person name="Anantharaman K."/>
            <person name="Brown C.T."/>
            <person name="Hug L.A."/>
            <person name="Sharon I."/>
            <person name="Castelle C.J."/>
            <person name="Probst A.J."/>
            <person name="Thomas B.C."/>
            <person name="Singh A."/>
            <person name="Wilkins M.J."/>
            <person name="Karaoz U."/>
            <person name="Brodie E.L."/>
            <person name="Williams K.H."/>
            <person name="Hubbard S.S."/>
            <person name="Banfield J.F."/>
        </authorList>
    </citation>
    <scope>NUCLEOTIDE SEQUENCE [LARGE SCALE GENOMIC DNA]</scope>
</reference>
<protein>
    <recommendedName>
        <fullName evidence="3 14">UDP-N-acetylmuramate--L-alanine ligase</fullName>
        <ecNumber evidence="3 14">6.3.2.8</ecNumber>
    </recommendedName>
    <alternativeName>
        <fullName evidence="14">UDP-N-acetylmuramoyl-L-alanine synthetase</fullName>
    </alternativeName>
</protein>
<dbReference type="Proteomes" id="UP000176451">
    <property type="component" value="Unassembled WGS sequence"/>
</dbReference>
<evidence type="ECO:0000256" key="1">
    <source>
        <dbReference type="ARBA" id="ARBA00004496"/>
    </source>
</evidence>
<dbReference type="InterPro" id="IPR050061">
    <property type="entry name" value="MurCDEF_pg_biosynth"/>
</dbReference>
<keyword evidence="9 14" id="KW-0133">Cell shape</keyword>
<keyword evidence="7 14" id="KW-0547">Nucleotide-binding</keyword>
<dbReference type="SUPFAM" id="SSF53244">
    <property type="entry name" value="MurD-like peptide ligases, peptide-binding domain"/>
    <property type="match status" value="1"/>
</dbReference>
<organism evidence="18 19">
    <name type="scientific">Candidatus Berkelbacteria bacterium RIFCSPHIGHO2_12_FULL_36_9</name>
    <dbReference type="NCBI Taxonomy" id="1797469"/>
    <lineage>
        <taxon>Bacteria</taxon>
        <taxon>Candidatus Berkelbacteria</taxon>
    </lineage>
</organism>
<evidence type="ECO:0000256" key="13">
    <source>
        <dbReference type="ARBA" id="ARBA00047833"/>
    </source>
</evidence>
<dbReference type="InterPro" id="IPR013221">
    <property type="entry name" value="Mur_ligase_cen"/>
</dbReference>
<evidence type="ECO:0000259" key="17">
    <source>
        <dbReference type="Pfam" id="PF08245"/>
    </source>
</evidence>
<feature type="domain" description="Mur ligase N-terminal catalytic" evidence="15">
    <location>
        <begin position="23"/>
        <end position="131"/>
    </location>
</feature>
<comment type="caution">
    <text evidence="18">The sequence shown here is derived from an EMBL/GenBank/DDBJ whole genome shotgun (WGS) entry which is preliminary data.</text>
</comment>
<evidence type="ECO:0000256" key="12">
    <source>
        <dbReference type="ARBA" id="ARBA00023316"/>
    </source>
</evidence>
<feature type="domain" description="Mur ligase C-terminal" evidence="16">
    <location>
        <begin position="325"/>
        <end position="466"/>
    </location>
</feature>
<dbReference type="GO" id="GO:0071555">
    <property type="term" value="P:cell wall organization"/>
    <property type="evidence" value="ECO:0007669"/>
    <property type="project" value="UniProtKB-KW"/>
</dbReference>
<evidence type="ECO:0000256" key="10">
    <source>
        <dbReference type="ARBA" id="ARBA00022984"/>
    </source>
</evidence>
<dbReference type="STRING" id="1797469.A3F08_03360"/>
<dbReference type="Gene3D" id="3.90.190.20">
    <property type="entry name" value="Mur ligase, C-terminal domain"/>
    <property type="match status" value="1"/>
</dbReference>
<evidence type="ECO:0000256" key="4">
    <source>
        <dbReference type="ARBA" id="ARBA00022490"/>
    </source>
</evidence>
<keyword evidence="12 14" id="KW-0961">Cell wall biogenesis/degradation</keyword>
<evidence type="ECO:0000256" key="3">
    <source>
        <dbReference type="ARBA" id="ARBA00012211"/>
    </source>
</evidence>
<evidence type="ECO:0000259" key="16">
    <source>
        <dbReference type="Pfam" id="PF02875"/>
    </source>
</evidence>
<dbReference type="PANTHER" id="PTHR43445">
    <property type="entry name" value="UDP-N-ACETYLMURAMATE--L-ALANINE LIGASE-RELATED"/>
    <property type="match status" value="1"/>
</dbReference>
<dbReference type="EMBL" id="MEZV01000030">
    <property type="protein sequence ID" value="OGD66671.1"/>
    <property type="molecule type" value="Genomic_DNA"/>
</dbReference>
<dbReference type="InterPro" id="IPR036565">
    <property type="entry name" value="Mur-like_cat_sf"/>
</dbReference>
<dbReference type="GO" id="GO:0005524">
    <property type="term" value="F:ATP binding"/>
    <property type="evidence" value="ECO:0007669"/>
    <property type="project" value="UniProtKB-UniRule"/>
</dbReference>
<comment type="subcellular location">
    <subcellularLocation>
        <location evidence="1 14">Cytoplasm</location>
    </subcellularLocation>
</comment>
<proteinExistence type="inferred from homology"/>
<evidence type="ECO:0000256" key="2">
    <source>
        <dbReference type="ARBA" id="ARBA00004752"/>
    </source>
</evidence>
<evidence type="ECO:0000259" key="15">
    <source>
        <dbReference type="Pfam" id="PF01225"/>
    </source>
</evidence>
<dbReference type="GO" id="GO:0009252">
    <property type="term" value="P:peptidoglycan biosynthetic process"/>
    <property type="evidence" value="ECO:0007669"/>
    <property type="project" value="UniProtKB-UniRule"/>
</dbReference>
<dbReference type="EC" id="6.3.2.8" evidence="3 14"/>
<dbReference type="InterPro" id="IPR036615">
    <property type="entry name" value="Mur_ligase_C_dom_sf"/>
</dbReference>
<dbReference type="GO" id="GO:0008763">
    <property type="term" value="F:UDP-N-acetylmuramate-L-alanine ligase activity"/>
    <property type="evidence" value="ECO:0007669"/>
    <property type="project" value="UniProtKB-UniRule"/>
</dbReference>
<dbReference type="InterPro" id="IPR000713">
    <property type="entry name" value="Mur_ligase_N"/>
</dbReference>
<comment type="function">
    <text evidence="14">Cell wall formation.</text>
</comment>
<dbReference type="AlphaFoldDB" id="A0A1F5EH08"/>
<dbReference type="SUPFAM" id="SSF51984">
    <property type="entry name" value="MurCD N-terminal domain"/>
    <property type="match status" value="1"/>
</dbReference>
<evidence type="ECO:0000256" key="5">
    <source>
        <dbReference type="ARBA" id="ARBA00022598"/>
    </source>
</evidence>
<gene>
    <name evidence="14" type="primary">murC</name>
    <name evidence="18" type="ORF">A3F08_03360</name>
</gene>
<feature type="binding site" evidence="14">
    <location>
        <begin position="142"/>
        <end position="148"/>
    </location>
    <ligand>
        <name>ATP</name>
        <dbReference type="ChEBI" id="CHEBI:30616"/>
    </ligand>
</feature>
<dbReference type="Pfam" id="PF08245">
    <property type="entry name" value="Mur_ligase_M"/>
    <property type="match status" value="1"/>
</dbReference>
<dbReference type="Pfam" id="PF01225">
    <property type="entry name" value="Mur_ligase"/>
    <property type="match status" value="1"/>
</dbReference>
<dbReference type="UniPathway" id="UPA00219"/>
<evidence type="ECO:0000256" key="7">
    <source>
        <dbReference type="ARBA" id="ARBA00022741"/>
    </source>
</evidence>
<keyword evidence="6 14" id="KW-0132">Cell division</keyword>